<organism evidence="1 2">
    <name type="scientific">Effrenium voratum</name>
    <dbReference type="NCBI Taxonomy" id="2562239"/>
    <lineage>
        <taxon>Eukaryota</taxon>
        <taxon>Sar</taxon>
        <taxon>Alveolata</taxon>
        <taxon>Dinophyceae</taxon>
        <taxon>Suessiales</taxon>
        <taxon>Symbiodiniaceae</taxon>
        <taxon>Effrenium</taxon>
    </lineage>
</organism>
<evidence type="ECO:0000313" key="1">
    <source>
        <dbReference type="EMBL" id="CAJ1404046.1"/>
    </source>
</evidence>
<accession>A0AA36NHP1</accession>
<dbReference type="Proteomes" id="UP001178507">
    <property type="component" value="Unassembled WGS sequence"/>
</dbReference>
<evidence type="ECO:0000313" key="2">
    <source>
        <dbReference type="Proteomes" id="UP001178507"/>
    </source>
</evidence>
<proteinExistence type="predicted"/>
<reference evidence="1" key="1">
    <citation type="submission" date="2023-08" db="EMBL/GenBank/DDBJ databases">
        <authorList>
            <person name="Chen Y."/>
            <person name="Shah S."/>
            <person name="Dougan E. K."/>
            <person name="Thang M."/>
            <person name="Chan C."/>
        </authorList>
    </citation>
    <scope>NUCLEOTIDE SEQUENCE</scope>
</reference>
<name>A0AA36NHP1_9DINO</name>
<protein>
    <submittedName>
        <fullName evidence="1">Uncharacterized protein</fullName>
    </submittedName>
</protein>
<dbReference type="AlphaFoldDB" id="A0AA36NHP1"/>
<sequence>MALRCLAAAAVVGAEVPGPFRTGSSTKVADGAPGVLDCSYSEEWNDFREIFRENAATGFPYSDDLFRKADRLIAKNILTFLEFHRSKSNAFFHDCDREAPEGMVCLYGMLSALFVHHIYLRGNVEEPDASEDDKEVFRLSTDLARLMVINKNNCLDFFDSSNWPLTLAQLVATLRPAAVDEQLSLPPLPERRFPLWQLPGFAAAAQALKQPVDQPLVAYITGTHAALAREPAEMLTRFASSLLGVTLAAVMEVADDTHCGYLGCASESGTEVLPSVGLRELGLGFRPVGLREIGQKHFKPRWTALDIVDFPGLLEDFQQRFRQHALSRAMDIAVCTSPALLCLLLLPFQRPMLAYLGEPLLLSVEAEARDVWFEEFDAMATAPHHFFSCYNPFLSSMIEYQTGITAALIGTARL</sequence>
<gene>
    <name evidence="1" type="ORF">EVOR1521_LOCUS26580</name>
</gene>
<comment type="caution">
    <text evidence="1">The sequence shown here is derived from an EMBL/GenBank/DDBJ whole genome shotgun (WGS) entry which is preliminary data.</text>
</comment>
<keyword evidence="2" id="KW-1185">Reference proteome</keyword>
<dbReference type="EMBL" id="CAUJNA010003521">
    <property type="protein sequence ID" value="CAJ1404046.1"/>
    <property type="molecule type" value="Genomic_DNA"/>
</dbReference>